<dbReference type="AlphaFoldDB" id="K1PW25"/>
<protein>
    <submittedName>
        <fullName evidence="1">Uncharacterized protein</fullName>
    </submittedName>
</protein>
<dbReference type="HOGENOM" id="CLU_2544804_0_0_1"/>
<proteinExistence type="predicted"/>
<dbReference type="EMBL" id="JH816014">
    <property type="protein sequence ID" value="EKC23189.1"/>
    <property type="molecule type" value="Genomic_DNA"/>
</dbReference>
<name>K1PW25_MAGGI</name>
<evidence type="ECO:0000313" key="1">
    <source>
        <dbReference type="EMBL" id="EKC23189.1"/>
    </source>
</evidence>
<organism evidence="1">
    <name type="scientific">Magallana gigas</name>
    <name type="common">Pacific oyster</name>
    <name type="synonym">Crassostrea gigas</name>
    <dbReference type="NCBI Taxonomy" id="29159"/>
    <lineage>
        <taxon>Eukaryota</taxon>
        <taxon>Metazoa</taxon>
        <taxon>Spiralia</taxon>
        <taxon>Lophotrochozoa</taxon>
        <taxon>Mollusca</taxon>
        <taxon>Bivalvia</taxon>
        <taxon>Autobranchia</taxon>
        <taxon>Pteriomorphia</taxon>
        <taxon>Ostreida</taxon>
        <taxon>Ostreoidea</taxon>
        <taxon>Ostreidae</taxon>
        <taxon>Magallana</taxon>
    </lineage>
</organism>
<dbReference type="InParanoid" id="K1PW25"/>
<sequence>MNPSRILMKLVLVLLILSSLLSIAVTFPAIYVCSSPIPTPMEDLESSVGVSRDTGLDKREIRRAVRDSEIYKGNEEPGSPASE</sequence>
<accession>K1PW25</accession>
<reference evidence="1" key="1">
    <citation type="journal article" date="2012" name="Nature">
        <title>The oyster genome reveals stress adaptation and complexity of shell formation.</title>
        <authorList>
            <person name="Zhang G."/>
            <person name="Fang X."/>
            <person name="Guo X."/>
            <person name="Li L."/>
            <person name="Luo R."/>
            <person name="Xu F."/>
            <person name="Yang P."/>
            <person name="Zhang L."/>
            <person name="Wang X."/>
            <person name="Qi H."/>
            <person name="Xiong Z."/>
            <person name="Que H."/>
            <person name="Xie Y."/>
            <person name="Holland P.W."/>
            <person name="Paps J."/>
            <person name="Zhu Y."/>
            <person name="Wu F."/>
            <person name="Chen Y."/>
            <person name="Wang J."/>
            <person name="Peng C."/>
            <person name="Meng J."/>
            <person name="Yang L."/>
            <person name="Liu J."/>
            <person name="Wen B."/>
            <person name="Zhang N."/>
            <person name="Huang Z."/>
            <person name="Zhu Q."/>
            <person name="Feng Y."/>
            <person name="Mount A."/>
            <person name="Hedgecock D."/>
            <person name="Xu Z."/>
            <person name="Liu Y."/>
            <person name="Domazet-Loso T."/>
            <person name="Du Y."/>
            <person name="Sun X."/>
            <person name="Zhang S."/>
            <person name="Liu B."/>
            <person name="Cheng P."/>
            <person name="Jiang X."/>
            <person name="Li J."/>
            <person name="Fan D."/>
            <person name="Wang W."/>
            <person name="Fu W."/>
            <person name="Wang T."/>
            <person name="Wang B."/>
            <person name="Zhang J."/>
            <person name="Peng Z."/>
            <person name="Li Y."/>
            <person name="Li N."/>
            <person name="Wang J."/>
            <person name="Chen M."/>
            <person name="He Y."/>
            <person name="Tan F."/>
            <person name="Song X."/>
            <person name="Zheng Q."/>
            <person name="Huang R."/>
            <person name="Yang H."/>
            <person name="Du X."/>
            <person name="Chen L."/>
            <person name="Yang M."/>
            <person name="Gaffney P.M."/>
            <person name="Wang S."/>
            <person name="Luo L."/>
            <person name="She Z."/>
            <person name="Ming Y."/>
            <person name="Huang W."/>
            <person name="Zhang S."/>
            <person name="Huang B."/>
            <person name="Zhang Y."/>
            <person name="Qu T."/>
            <person name="Ni P."/>
            <person name="Miao G."/>
            <person name="Wang J."/>
            <person name="Wang Q."/>
            <person name="Steinberg C.E."/>
            <person name="Wang H."/>
            <person name="Li N."/>
            <person name="Qian L."/>
            <person name="Zhang G."/>
            <person name="Li Y."/>
            <person name="Yang H."/>
            <person name="Liu X."/>
            <person name="Wang J."/>
            <person name="Yin Y."/>
            <person name="Wang J."/>
        </authorList>
    </citation>
    <scope>NUCLEOTIDE SEQUENCE [LARGE SCALE GENOMIC DNA]</scope>
    <source>
        <strain evidence="1">05x7-T-G4-1.051#20</strain>
    </source>
</reference>
<gene>
    <name evidence="1" type="ORF">CGI_10017353</name>
</gene>